<sequence length="32" mass="3718">MYLIIPLSLKNSPSVLSFCPLEKGWDNERTHE</sequence>
<dbReference type="EMBL" id="CP002865">
    <property type="protein sequence ID" value="AEI37940.1"/>
    <property type="molecule type" value="Genomic_DNA"/>
</dbReference>
<organism evidence="1 2">
    <name type="scientific">Zymomonas mobilis subsp. pomaceae (strain ATCC 29192 / DSM 22645 / JCM 10191 / CCUG 17912 / NBRC 13757 / NCIMB 11200 / NRRL B-4491 / Barker I)</name>
    <dbReference type="NCBI Taxonomy" id="579138"/>
    <lineage>
        <taxon>Bacteria</taxon>
        <taxon>Pseudomonadati</taxon>
        <taxon>Pseudomonadota</taxon>
        <taxon>Alphaproteobacteria</taxon>
        <taxon>Sphingomonadales</taxon>
        <taxon>Zymomonadaceae</taxon>
        <taxon>Zymomonas</taxon>
    </lineage>
</organism>
<accession>F8ETB5</accession>
<reference evidence="1 2" key="1">
    <citation type="journal article" date="2011" name="J. Bacteriol.">
        <title>Genome sequence of the ethanol-producing Zymomonas mobilis subsp. pomaceae lectotype strain ATCC 29192.</title>
        <authorList>
            <person name="Kouvelis V.N."/>
            <person name="Davenport K.W."/>
            <person name="Brettin T.S."/>
            <person name="Bruce D."/>
            <person name="Detter C."/>
            <person name="Han C.S."/>
            <person name="Nolan M."/>
            <person name="Tapia R."/>
            <person name="Damoulaki A."/>
            <person name="Kyrpides N.C."/>
            <person name="Typas M.A."/>
            <person name="Pappas K.M."/>
        </authorList>
    </citation>
    <scope>NUCLEOTIDE SEQUENCE [LARGE SCALE GENOMIC DNA]</scope>
    <source>
        <strain evidence="2">ATCC 29192 / DSM 22645 / JCM 10191 / CCUG 17912 / NBRC 13757 / NCIMB 11200 / NRRL B-4491 / Barker I</strain>
    </source>
</reference>
<evidence type="ECO:0000313" key="2">
    <source>
        <dbReference type="Proteomes" id="UP000000491"/>
    </source>
</evidence>
<gene>
    <name evidence="1" type="ordered locus">Zymop_1044</name>
</gene>
<dbReference type="STRING" id="579138.Zymop_1044"/>
<evidence type="ECO:0000313" key="1">
    <source>
        <dbReference type="EMBL" id="AEI37940.1"/>
    </source>
</evidence>
<dbReference type="KEGG" id="zmp:Zymop_1044"/>
<proteinExistence type="predicted"/>
<dbReference type="Proteomes" id="UP000000491">
    <property type="component" value="Chromosome"/>
</dbReference>
<protein>
    <submittedName>
        <fullName evidence="1">Uncharacterized protein</fullName>
    </submittedName>
</protein>
<dbReference type="HOGENOM" id="CLU_3392158_0_0_5"/>
<name>F8ETB5_ZYMMT</name>
<dbReference type="AlphaFoldDB" id="F8ETB5"/>